<evidence type="ECO:0000313" key="2">
    <source>
        <dbReference type="Proteomes" id="UP000175679"/>
    </source>
</evidence>
<comment type="caution">
    <text evidence="1">The sequence shown here is derived from an EMBL/GenBank/DDBJ whole genome shotgun (WGS) entry which is preliminary data.</text>
</comment>
<dbReference type="Proteomes" id="UP000175679">
    <property type="component" value="Unassembled WGS sequence"/>
</dbReference>
<dbReference type="AlphaFoldDB" id="A0A1E7QIT0"/>
<dbReference type="EMBL" id="MJMG01000012">
    <property type="protein sequence ID" value="OEY86378.1"/>
    <property type="molecule type" value="Genomic_DNA"/>
</dbReference>
<dbReference type="RefSeq" id="WP_070065386.1">
    <property type="nucleotide sequence ID" value="NZ_MJMG01000012.1"/>
</dbReference>
<evidence type="ECO:0000313" key="1">
    <source>
        <dbReference type="EMBL" id="OEY86378.1"/>
    </source>
</evidence>
<accession>A0A1E7QIT0</accession>
<gene>
    <name evidence="1" type="ORF">BIY23_04480</name>
</gene>
<dbReference type="Gene3D" id="1.25.40.10">
    <property type="entry name" value="Tetratricopeptide repeat domain"/>
    <property type="match status" value="1"/>
</dbReference>
<proteinExistence type="predicted"/>
<reference evidence="1 2" key="1">
    <citation type="submission" date="2016-09" db="EMBL/GenBank/DDBJ databases">
        <title>Genomic evidence for plant-parasitic nematodes as the earliest Wolbachia hosts.</title>
        <authorList>
            <person name="Brown A.M."/>
            <person name="Wasala S.K."/>
            <person name="Howe D.K."/>
            <person name="Peetz A.B."/>
            <person name="Zasada I.A."/>
            <person name="Denver D.R."/>
        </authorList>
    </citation>
    <scope>NUCLEOTIDE SEQUENCE [LARGE SCALE GENOMIC DNA]</scope>
    <source>
        <strain evidence="2">wPpe</strain>
    </source>
</reference>
<dbReference type="InterPro" id="IPR011990">
    <property type="entry name" value="TPR-like_helical_dom_sf"/>
</dbReference>
<evidence type="ECO:0008006" key="3">
    <source>
        <dbReference type="Google" id="ProtNLM"/>
    </source>
</evidence>
<keyword evidence="2" id="KW-1185">Reference proteome</keyword>
<sequence>MHDEYHDTLVRYYHYQDFLLLCWHYQNEGKWSEIIAYGESSLEFIKGLDSSKFSKKDYEYRVNISCEIISCHFYLGDHDKALKVAKDATAYTKQISNNDLKVRISYLISACYRALASKEKGEQHEKYKKDADDYIKEACALCNKYPISQGIKIKVYFNAGALEQDLNNSPSAARKYYEQALNILENPEFKDKFFDNYCRTQIRYIRALLEDTSSDISFHSTKLRFPCKCANDNIFPRIKSK</sequence>
<organism evidence="1 2">
    <name type="scientific">Wolbachia pipientis</name>
    <dbReference type="NCBI Taxonomy" id="955"/>
    <lineage>
        <taxon>Bacteria</taxon>
        <taxon>Pseudomonadati</taxon>
        <taxon>Pseudomonadota</taxon>
        <taxon>Alphaproteobacteria</taxon>
        <taxon>Rickettsiales</taxon>
        <taxon>Anaplasmataceae</taxon>
        <taxon>Wolbachieae</taxon>
        <taxon>Wolbachia</taxon>
    </lineage>
</organism>
<name>A0A1E7QIT0_WOLPI</name>
<protein>
    <recommendedName>
        <fullName evidence="3">Tetratricopeptide repeat protein</fullName>
    </recommendedName>
</protein>